<keyword evidence="1" id="KW-0175">Coiled coil</keyword>
<dbReference type="EMBL" id="CAVMBE010000075">
    <property type="protein sequence ID" value="CAK4032976.1"/>
    <property type="molecule type" value="Genomic_DNA"/>
</dbReference>
<feature type="coiled-coil region" evidence="1">
    <location>
        <begin position="345"/>
        <end position="462"/>
    </location>
</feature>
<evidence type="ECO:0000256" key="2">
    <source>
        <dbReference type="SAM" id="MobiDB-lite"/>
    </source>
</evidence>
<dbReference type="Proteomes" id="UP001296104">
    <property type="component" value="Unassembled WGS sequence"/>
</dbReference>
<name>A0AAI9ECH4_9PEZI</name>
<feature type="compositionally biased region" description="Gly residues" evidence="2">
    <location>
        <begin position="487"/>
        <end position="502"/>
    </location>
</feature>
<accession>A0AAI9ECH4</accession>
<evidence type="ECO:0000313" key="3">
    <source>
        <dbReference type="EMBL" id="CAK4032976.1"/>
    </source>
</evidence>
<proteinExistence type="predicted"/>
<dbReference type="AlphaFoldDB" id="A0AAI9ECH4"/>
<evidence type="ECO:0000313" key="4">
    <source>
        <dbReference type="Proteomes" id="UP001296104"/>
    </source>
</evidence>
<evidence type="ECO:0000256" key="1">
    <source>
        <dbReference type="SAM" id="Coils"/>
    </source>
</evidence>
<feature type="coiled-coil region" evidence="1">
    <location>
        <begin position="252"/>
        <end position="308"/>
    </location>
</feature>
<keyword evidence="4" id="KW-1185">Reference proteome</keyword>
<feature type="region of interest" description="Disordered" evidence="2">
    <location>
        <begin position="480"/>
        <end position="511"/>
    </location>
</feature>
<comment type="caution">
    <text evidence="3">The sequence shown here is derived from an EMBL/GenBank/DDBJ whole genome shotgun (WGS) entry which is preliminary data.</text>
</comment>
<gene>
    <name evidence="3" type="ORF">LECACI_7A008134</name>
</gene>
<organism evidence="3 4">
    <name type="scientific">Lecanosticta acicola</name>
    <dbReference type="NCBI Taxonomy" id="111012"/>
    <lineage>
        <taxon>Eukaryota</taxon>
        <taxon>Fungi</taxon>
        <taxon>Dikarya</taxon>
        <taxon>Ascomycota</taxon>
        <taxon>Pezizomycotina</taxon>
        <taxon>Dothideomycetes</taxon>
        <taxon>Dothideomycetidae</taxon>
        <taxon>Mycosphaerellales</taxon>
        <taxon>Mycosphaerellaceae</taxon>
        <taxon>Lecanosticta</taxon>
    </lineage>
</organism>
<sequence length="607" mass="67035">MANQEAGEDQYGTFQNLTTNNYNLKIYWTPVTAATIIIKDAAEQGYHSKNTPDPARLVRLGRKLGLVVGNEDFLAKCFRSTLDKVKAEVKAEKLNPVLDKFSIDGKEIQRWRNVSTTCFAGDWKVSHGVQKVGLGVDWAVREEVKFHTLTERVLIETAVEHFLLGMNGMRIPNHLKGAVPIHEGGASAQLQAPSAQQPFQQANAMAPQESHQQQRANDLQLQVGNLQAHVLSLDTQLNDAKASQQQGVVDSNEQHKAVVNELHASIANLTRERDTAVNNITAQQQTTINQLRGAIGNLTRERDAAIQNNATQEHTTISQLRGNIANLTHERDAALQHNTTQQQTNEEQVNRLSQKEGEVDRLQEELKEAKKANAAKQHAHKVDVEHLQGVVRAVKAAYEELANQRNVGANTKQTDDMKRLYQLLSNVTRERDNEKQNAMLIREEAKADTEHLRAENSRLQMEMNQRDAVPKGKLYLSKRETTPADSGYGGSTFGYGPGGSSSGSGLRRFAVPPAALPPKQYLNQDTPTPLFKYGSPYGTISRLPSFGIRSPIPEMPGRFGTSQDGLDSCSASSVSESSKIARKARNSADAWTFGVGLMEEQGMIGRE</sequence>
<reference evidence="3" key="1">
    <citation type="submission" date="2023-11" db="EMBL/GenBank/DDBJ databases">
        <authorList>
            <person name="Alioto T."/>
            <person name="Alioto T."/>
            <person name="Gomez Garrido J."/>
        </authorList>
    </citation>
    <scope>NUCLEOTIDE SEQUENCE</scope>
</reference>
<protein>
    <submittedName>
        <fullName evidence="3">Uncharacterized protein</fullName>
    </submittedName>
</protein>